<dbReference type="Gene3D" id="2.40.128.270">
    <property type="match status" value="2"/>
</dbReference>
<dbReference type="PANTHER" id="PTHR35535">
    <property type="entry name" value="HEAT SHOCK PROTEIN HSLJ"/>
    <property type="match status" value="1"/>
</dbReference>
<feature type="domain" description="DUF4377" evidence="2">
    <location>
        <begin position="31"/>
        <end position="110"/>
    </location>
</feature>
<evidence type="ECO:0000259" key="1">
    <source>
        <dbReference type="Pfam" id="PF03724"/>
    </source>
</evidence>
<feature type="domain" description="DUF306" evidence="1">
    <location>
        <begin position="236"/>
        <end position="339"/>
    </location>
</feature>
<evidence type="ECO:0000259" key="2">
    <source>
        <dbReference type="Pfam" id="PF14302"/>
    </source>
</evidence>
<dbReference type="InterPro" id="IPR005184">
    <property type="entry name" value="DUF306_Meta_HslJ"/>
</dbReference>
<evidence type="ECO:0000313" key="4">
    <source>
        <dbReference type="Proteomes" id="UP001232001"/>
    </source>
</evidence>
<feature type="domain" description="DUF306" evidence="1">
    <location>
        <begin position="121"/>
        <end position="223"/>
    </location>
</feature>
<dbReference type="InterPro" id="IPR025485">
    <property type="entry name" value="DUF4377"/>
</dbReference>
<organism evidence="3 4">
    <name type="scientific">Tenacibaculum tangerinum</name>
    <dbReference type="NCBI Taxonomy" id="3038772"/>
    <lineage>
        <taxon>Bacteria</taxon>
        <taxon>Pseudomonadati</taxon>
        <taxon>Bacteroidota</taxon>
        <taxon>Flavobacteriia</taxon>
        <taxon>Flavobacteriales</taxon>
        <taxon>Flavobacteriaceae</taxon>
        <taxon>Tenacibaculum</taxon>
    </lineage>
</organism>
<protein>
    <submittedName>
        <fullName evidence="3">META domain-containing protein</fullName>
    </submittedName>
</protein>
<dbReference type="PANTHER" id="PTHR35535:SF2">
    <property type="entry name" value="DUF306 DOMAIN-CONTAINING PROTEIN"/>
    <property type="match status" value="1"/>
</dbReference>
<proteinExistence type="predicted"/>
<dbReference type="InterPro" id="IPR038670">
    <property type="entry name" value="HslJ-like_sf"/>
</dbReference>
<dbReference type="Pfam" id="PF14302">
    <property type="entry name" value="DUF4377"/>
    <property type="match status" value="1"/>
</dbReference>
<accession>A0ABY8L454</accession>
<keyword evidence="4" id="KW-1185">Reference proteome</keyword>
<reference evidence="3 4" key="1">
    <citation type="submission" date="2023-04" db="EMBL/GenBank/DDBJ databases">
        <title>Tenacibaculum tangerinum sp. nov., isolated from sea tidal flat of South Korea.</title>
        <authorList>
            <person name="Lee S.H."/>
            <person name="Kim J.-J."/>
        </authorList>
    </citation>
    <scope>NUCLEOTIDE SEQUENCE [LARGE SCALE GENOMIC DNA]</scope>
    <source>
        <strain evidence="3 4">GRR-S3-23</strain>
    </source>
</reference>
<sequence length="343" mass="37672">MRISNLISAMFIIILLQSCGSTQKVNEETFWVSGLKTPCSAGAGKAMCLNVAKADNLEEANWENFYAPIEGFNFKEGQLQKIKVSVEKLNASEVPADASSLKYTLKEVLETQPDNRVYLSGGWTLSRLKGGPLNRMVVVPTMNIQLDKKLISGNGGCNNYTMAIKNSNNTTLSLGAPAMTKKACMNKNVEPQFGEALSEINSYKADESNLTFYNESGEEVLAFVKNNTTAANMTIHDIWVAVAINGGPLNRMVKAPRLEVNLTDMRVMGNDGCNDFSGAIKSIDAQSITIAQIAKTEKMCIKMEVPSSFHKALNNISSYKVEEGKLMFYDTNNNEVLKFLKVD</sequence>
<name>A0ABY8L454_9FLAO</name>
<dbReference type="InterPro" id="IPR053147">
    <property type="entry name" value="Hsp_HslJ-like"/>
</dbReference>
<dbReference type="EMBL" id="CP122539">
    <property type="protein sequence ID" value="WGH75138.1"/>
    <property type="molecule type" value="Genomic_DNA"/>
</dbReference>
<dbReference type="Proteomes" id="UP001232001">
    <property type="component" value="Chromosome"/>
</dbReference>
<dbReference type="PROSITE" id="PS51257">
    <property type="entry name" value="PROKAR_LIPOPROTEIN"/>
    <property type="match status" value="1"/>
</dbReference>
<dbReference type="Pfam" id="PF03724">
    <property type="entry name" value="META"/>
    <property type="match status" value="2"/>
</dbReference>
<dbReference type="RefSeq" id="WP_279651028.1">
    <property type="nucleotide sequence ID" value="NZ_CP122539.1"/>
</dbReference>
<gene>
    <name evidence="3" type="ORF">P8625_13835</name>
</gene>
<evidence type="ECO:0000313" key="3">
    <source>
        <dbReference type="EMBL" id="WGH75138.1"/>
    </source>
</evidence>